<evidence type="ECO:0000313" key="3">
    <source>
        <dbReference type="Proteomes" id="UP000257109"/>
    </source>
</evidence>
<evidence type="ECO:0000259" key="1">
    <source>
        <dbReference type="Pfam" id="PF24924"/>
    </source>
</evidence>
<name>A0A371HMG5_MUCPR</name>
<dbReference type="PANTHER" id="PTHR48201:SF12">
    <property type="entry name" value="AMINOTRANSFERASE-LIKE PLANT MOBILE DOMAIN-CONTAINING PROTEIN"/>
    <property type="match status" value="1"/>
</dbReference>
<dbReference type="OrthoDB" id="1743443at2759"/>
<feature type="non-terminal residue" evidence="2">
    <location>
        <position position="1"/>
    </location>
</feature>
<protein>
    <recommendedName>
        <fullName evidence="1">DUF7745 domain-containing protein</fullName>
    </recommendedName>
</protein>
<reference evidence="2" key="1">
    <citation type="submission" date="2018-05" db="EMBL/GenBank/DDBJ databases">
        <title>Draft genome of Mucuna pruriens seed.</title>
        <authorList>
            <person name="Nnadi N.E."/>
            <person name="Vos R."/>
            <person name="Hasami M.H."/>
            <person name="Devisetty U.K."/>
            <person name="Aguiy J.C."/>
        </authorList>
    </citation>
    <scope>NUCLEOTIDE SEQUENCE [LARGE SCALE GENOMIC DNA]</scope>
    <source>
        <strain evidence="2">JCA_2017</strain>
    </source>
</reference>
<dbReference type="EMBL" id="QJKJ01002164">
    <property type="protein sequence ID" value="RDY03991.1"/>
    <property type="molecule type" value="Genomic_DNA"/>
</dbReference>
<gene>
    <name evidence="2" type="ORF">CR513_12352</name>
</gene>
<dbReference type="Proteomes" id="UP000257109">
    <property type="component" value="Unassembled WGS sequence"/>
</dbReference>
<feature type="domain" description="DUF7745" evidence="1">
    <location>
        <begin position="192"/>
        <end position="292"/>
    </location>
</feature>
<organism evidence="2 3">
    <name type="scientific">Mucuna pruriens</name>
    <name type="common">Velvet bean</name>
    <name type="synonym">Dolichos pruriens</name>
    <dbReference type="NCBI Taxonomy" id="157652"/>
    <lineage>
        <taxon>Eukaryota</taxon>
        <taxon>Viridiplantae</taxon>
        <taxon>Streptophyta</taxon>
        <taxon>Embryophyta</taxon>
        <taxon>Tracheophyta</taxon>
        <taxon>Spermatophyta</taxon>
        <taxon>Magnoliopsida</taxon>
        <taxon>eudicotyledons</taxon>
        <taxon>Gunneridae</taxon>
        <taxon>Pentapetalae</taxon>
        <taxon>rosids</taxon>
        <taxon>fabids</taxon>
        <taxon>Fabales</taxon>
        <taxon>Fabaceae</taxon>
        <taxon>Papilionoideae</taxon>
        <taxon>50 kb inversion clade</taxon>
        <taxon>NPAAA clade</taxon>
        <taxon>indigoferoid/millettioid clade</taxon>
        <taxon>Phaseoleae</taxon>
        <taxon>Mucuna</taxon>
    </lineage>
</organism>
<keyword evidence="3" id="KW-1185">Reference proteome</keyword>
<dbReference type="AlphaFoldDB" id="A0A371HMG5"/>
<proteinExistence type="predicted"/>
<comment type="caution">
    <text evidence="2">The sequence shown here is derived from an EMBL/GenBank/DDBJ whole genome shotgun (WGS) entry which is preliminary data.</text>
</comment>
<evidence type="ECO:0000313" key="2">
    <source>
        <dbReference type="EMBL" id="RDY03991.1"/>
    </source>
</evidence>
<dbReference type="PANTHER" id="PTHR48201">
    <property type="entry name" value="PROTEIN, PUTATIVE-RELATED"/>
    <property type="match status" value="1"/>
</dbReference>
<dbReference type="InterPro" id="IPR056647">
    <property type="entry name" value="DUF7745"/>
</dbReference>
<sequence>MATPLGISQDNLSPAYEVVAEMKSSWPDRLHLGQARLLGPATQLGTEKLKVVRGDRLDYQRTLVDLILSVLASRGEPSPLTMAIVVEDGVTESRPCPKSSRISLHRDYFGLVPTESSSDWPQPPIGGQEPFCAASVTVTTLVCYRTNSPRSNTSEEVKSTAYLITRTFGHRATETGYGIRKLHPVQARTPNLISLLKGEWHRTFEGKYDNLLGLLKIKVQLEALLALTQYYDPPLRCFTFRDFQLAPTLEGYERILGMPLAGSSPYLFKGQYPSWATIAKLLRTSKSEIKKEKKSWNV</sequence>
<accession>A0A371HMG5</accession>
<dbReference type="Pfam" id="PF24924">
    <property type="entry name" value="DUF7745"/>
    <property type="match status" value="1"/>
</dbReference>